<organism evidence="3 4">
    <name type="scientific">Rhodotorula graminis (strain WP1)</name>
    <dbReference type="NCBI Taxonomy" id="578459"/>
    <lineage>
        <taxon>Eukaryota</taxon>
        <taxon>Fungi</taxon>
        <taxon>Dikarya</taxon>
        <taxon>Basidiomycota</taxon>
        <taxon>Pucciniomycotina</taxon>
        <taxon>Microbotryomycetes</taxon>
        <taxon>Sporidiobolales</taxon>
        <taxon>Sporidiobolaceae</taxon>
        <taxon>Rhodotorula</taxon>
    </lineage>
</organism>
<dbReference type="AlphaFoldDB" id="A0A0P9EP00"/>
<evidence type="ECO:0000259" key="2">
    <source>
        <dbReference type="PROSITE" id="PS50181"/>
    </source>
</evidence>
<dbReference type="SUPFAM" id="SSF81383">
    <property type="entry name" value="F-box domain"/>
    <property type="match status" value="1"/>
</dbReference>
<feature type="compositionally biased region" description="Basic residues" evidence="1">
    <location>
        <begin position="46"/>
        <end position="57"/>
    </location>
</feature>
<reference evidence="3 4" key="1">
    <citation type="journal article" date="2015" name="Front. Microbiol.">
        <title>Genome sequence of the plant growth promoting endophytic yeast Rhodotorula graminis WP1.</title>
        <authorList>
            <person name="Firrincieli A."/>
            <person name="Otillar R."/>
            <person name="Salamov A."/>
            <person name="Schmutz J."/>
            <person name="Khan Z."/>
            <person name="Redman R.S."/>
            <person name="Fleck N.D."/>
            <person name="Lindquist E."/>
            <person name="Grigoriev I.V."/>
            <person name="Doty S.L."/>
        </authorList>
    </citation>
    <scope>NUCLEOTIDE SEQUENCE [LARGE SCALE GENOMIC DNA]</scope>
    <source>
        <strain evidence="3 4">WP1</strain>
    </source>
</reference>
<dbReference type="RefSeq" id="XP_018269930.1">
    <property type="nucleotide sequence ID" value="XM_018417330.1"/>
</dbReference>
<dbReference type="PROSITE" id="PS50181">
    <property type="entry name" value="FBOX"/>
    <property type="match status" value="1"/>
</dbReference>
<accession>A0A0P9EP00</accession>
<dbReference type="InterPro" id="IPR036047">
    <property type="entry name" value="F-box-like_dom_sf"/>
</dbReference>
<protein>
    <recommendedName>
        <fullName evidence="2">F-box domain-containing protein</fullName>
    </recommendedName>
</protein>
<evidence type="ECO:0000256" key="1">
    <source>
        <dbReference type="SAM" id="MobiDB-lite"/>
    </source>
</evidence>
<name>A0A0P9EP00_RHOGW</name>
<dbReference type="GeneID" id="28977778"/>
<sequence length="654" mass="74223">MPPRRSARAKSRKAVPAEVPSPTASLADESDVDDPDRAGSSSPRGGSKKARTTKGKGKQTPVDASDTESPPKKRKTQPGPPRAPKHKPVFSIDLLLKLPFDLVAEICSHLNGGELLQLSRTCKTLREFLYGPQSSSIWAASRQRRGLVLPEDMTEQQLADLLHRTTCVICEGDWAYATVYYLRTFLCWTCEKIKFIQGSKIRNGLQGLHPQARQCVRYDPGRLDQPKAKYTYVIHELWAESAKLYELAEQDEAVAHAHGASRSKKSKRAKGASSDVPGADSLAKYVKEKEEWVERGQAVSQSLHDAIQAELRARQQLIEDENKRKSDEQQAKIADFHRNLRNEHDWTEAETTWLGARLYHLQAPRTVPDVDPAGWAAFRILVKSQIAREATATAARLAFETRRDAIKPYYDSFKAAQPGLVSRVVPEFAFFLDWSAVKPLWQPVEAAPVSDAIWARALPAIRKNFDDYQEELRVEAIRAILWATTRTAPASRDPADYPESTYDQDWFERPTAMFWGESHANLSISFPRPFPDTLWDHQAVGCRKEWLRKHIGDHDVAIMRVILDAVGCKEASTKWWHLGGFDLRWVDSPYKQAKERNRRYNYVELLYALKRRGPKAYQLASRTMVPQIEVWQDEEDDSLEGCELEDFDGSEECG</sequence>
<feature type="region of interest" description="Disordered" evidence="1">
    <location>
        <begin position="257"/>
        <end position="278"/>
    </location>
</feature>
<keyword evidence="4" id="KW-1185">Reference proteome</keyword>
<dbReference type="Gene3D" id="1.20.1280.50">
    <property type="match status" value="1"/>
</dbReference>
<dbReference type="Proteomes" id="UP000053890">
    <property type="component" value="Unassembled WGS sequence"/>
</dbReference>
<evidence type="ECO:0000313" key="3">
    <source>
        <dbReference type="EMBL" id="KPV73881.1"/>
    </source>
</evidence>
<dbReference type="OrthoDB" id="2529758at2759"/>
<dbReference type="Pfam" id="PF00646">
    <property type="entry name" value="F-box"/>
    <property type="match status" value="1"/>
</dbReference>
<feature type="region of interest" description="Disordered" evidence="1">
    <location>
        <begin position="1"/>
        <end position="86"/>
    </location>
</feature>
<dbReference type="EMBL" id="KQ474081">
    <property type="protein sequence ID" value="KPV73881.1"/>
    <property type="molecule type" value="Genomic_DNA"/>
</dbReference>
<dbReference type="CDD" id="cd09917">
    <property type="entry name" value="F-box_SF"/>
    <property type="match status" value="1"/>
</dbReference>
<feature type="compositionally biased region" description="Basic residues" evidence="1">
    <location>
        <begin position="259"/>
        <end position="270"/>
    </location>
</feature>
<dbReference type="InterPro" id="IPR001810">
    <property type="entry name" value="F-box_dom"/>
</dbReference>
<feature type="domain" description="F-box" evidence="2">
    <location>
        <begin position="92"/>
        <end position="141"/>
    </location>
</feature>
<gene>
    <name evidence="3" type="ORF">RHOBADRAFT_54472</name>
</gene>
<evidence type="ECO:0000313" key="4">
    <source>
        <dbReference type="Proteomes" id="UP000053890"/>
    </source>
</evidence>
<feature type="compositionally biased region" description="Basic residues" evidence="1">
    <location>
        <begin position="1"/>
        <end position="13"/>
    </location>
</feature>
<proteinExistence type="predicted"/>